<organism evidence="2 3">
    <name type="scientific">Mesorhizobium marinum</name>
    <dbReference type="NCBI Taxonomy" id="3228790"/>
    <lineage>
        <taxon>Bacteria</taxon>
        <taxon>Pseudomonadati</taxon>
        <taxon>Pseudomonadota</taxon>
        <taxon>Alphaproteobacteria</taxon>
        <taxon>Hyphomicrobiales</taxon>
        <taxon>Phyllobacteriaceae</taxon>
        <taxon>Mesorhizobium</taxon>
    </lineage>
</organism>
<comment type="caution">
    <text evidence="2">The sequence shown here is derived from an EMBL/GenBank/DDBJ whole genome shotgun (WGS) entry which is preliminary data.</text>
</comment>
<evidence type="ECO:0000313" key="2">
    <source>
        <dbReference type="EMBL" id="MEW9805722.1"/>
    </source>
</evidence>
<dbReference type="InterPro" id="IPR043129">
    <property type="entry name" value="ATPase_NBD"/>
</dbReference>
<keyword evidence="3" id="KW-1185">Reference proteome</keyword>
<reference evidence="2 3" key="1">
    <citation type="submission" date="2024-06" db="EMBL/GenBank/DDBJ databases">
        <authorList>
            <person name="Tuo L."/>
        </authorList>
    </citation>
    <scope>NUCLEOTIDE SEQUENCE [LARGE SCALE GENOMIC DNA]</scope>
    <source>
        <strain evidence="2 3">ZMM04-5</strain>
    </source>
</reference>
<dbReference type="Pfam" id="PF00480">
    <property type="entry name" value="ROK"/>
    <property type="match status" value="1"/>
</dbReference>
<dbReference type="Proteomes" id="UP001556196">
    <property type="component" value="Unassembled WGS sequence"/>
</dbReference>
<dbReference type="RefSeq" id="WP_367722811.1">
    <property type="nucleotide sequence ID" value="NZ_JBFOCI010000002.1"/>
</dbReference>
<evidence type="ECO:0000313" key="3">
    <source>
        <dbReference type="Proteomes" id="UP001556196"/>
    </source>
</evidence>
<dbReference type="PANTHER" id="PTHR18964">
    <property type="entry name" value="ROK (REPRESSOR, ORF, KINASE) FAMILY"/>
    <property type="match status" value="1"/>
</dbReference>
<dbReference type="SUPFAM" id="SSF53067">
    <property type="entry name" value="Actin-like ATPase domain"/>
    <property type="match status" value="1"/>
</dbReference>
<dbReference type="InterPro" id="IPR000600">
    <property type="entry name" value="ROK"/>
</dbReference>
<accession>A0ABV3QYK6</accession>
<gene>
    <name evidence="2" type="ORF">ABUE31_06990</name>
</gene>
<name>A0ABV3QYK6_9HYPH</name>
<protein>
    <submittedName>
        <fullName evidence="2">ROK family protein</fullName>
    </submittedName>
</protein>
<comment type="similarity">
    <text evidence="1">Belongs to the ROK (NagC/XylR) family.</text>
</comment>
<dbReference type="Gene3D" id="3.30.420.40">
    <property type="match status" value="2"/>
</dbReference>
<evidence type="ECO:0000256" key="1">
    <source>
        <dbReference type="ARBA" id="ARBA00006479"/>
    </source>
</evidence>
<dbReference type="PANTHER" id="PTHR18964:SF149">
    <property type="entry name" value="BIFUNCTIONAL UDP-N-ACETYLGLUCOSAMINE 2-EPIMERASE_N-ACETYLMANNOSAMINE KINASE"/>
    <property type="match status" value="1"/>
</dbReference>
<sequence length="289" mass="29175">MTTLAIDLGGTNFRAGLVDGQSVEPHLLGRWPAPASRDDFRARIETLMAQHRADSLGVCIPGLARGTVCAWTPNLPFLDGVDLRAMFPGIRVALGNDAQLALLAEAAAGAAQDARNAILLAIGTGIGSAVLADARILRGEGGAAASFGWACADPSDPGDDAHGWLERSASGTALDRIAASLGLADGPALIAGARAGDKEALAALERPAAALATTLAGAVALTGSPLVVFAGGVVEGLDVLEPLVLPVLSRQLPPHLRSVRLAPARFGTRAALVGAGLAAGGHPAWVEDQ</sequence>
<proteinExistence type="inferred from homology"/>
<dbReference type="EMBL" id="JBFOCI010000002">
    <property type="protein sequence ID" value="MEW9805722.1"/>
    <property type="molecule type" value="Genomic_DNA"/>
</dbReference>